<organism evidence="3 4">
    <name type="scientific">Glutinoglossum americanum</name>
    <dbReference type="NCBI Taxonomy" id="1670608"/>
    <lineage>
        <taxon>Eukaryota</taxon>
        <taxon>Fungi</taxon>
        <taxon>Dikarya</taxon>
        <taxon>Ascomycota</taxon>
        <taxon>Pezizomycotina</taxon>
        <taxon>Geoglossomycetes</taxon>
        <taxon>Geoglossales</taxon>
        <taxon>Geoglossaceae</taxon>
        <taxon>Glutinoglossum</taxon>
    </lineage>
</organism>
<comment type="caution">
    <text evidence="3">The sequence shown here is derived from an EMBL/GenBank/DDBJ whole genome shotgun (WGS) entry which is preliminary data.</text>
</comment>
<evidence type="ECO:0000313" key="4">
    <source>
        <dbReference type="Proteomes" id="UP000698800"/>
    </source>
</evidence>
<keyword evidence="2" id="KW-0732">Signal</keyword>
<feature type="signal peptide" evidence="2">
    <location>
        <begin position="1"/>
        <end position="21"/>
    </location>
</feature>
<accession>A0A9P8I3Z0</accession>
<feature type="region of interest" description="Disordered" evidence="1">
    <location>
        <begin position="274"/>
        <end position="316"/>
    </location>
</feature>
<evidence type="ECO:0000256" key="1">
    <source>
        <dbReference type="SAM" id="MobiDB-lite"/>
    </source>
</evidence>
<evidence type="ECO:0000313" key="3">
    <source>
        <dbReference type="EMBL" id="KAH0541948.1"/>
    </source>
</evidence>
<dbReference type="OrthoDB" id="5430107at2759"/>
<keyword evidence="4" id="KW-1185">Reference proteome</keyword>
<protein>
    <submittedName>
        <fullName evidence="3">Uncharacterized protein</fullName>
    </submittedName>
</protein>
<feature type="region of interest" description="Disordered" evidence="1">
    <location>
        <begin position="131"/>
        <end position="181"/>
    </location>
</feature>
<dbReference type="EMBL" id="JAGHQL010000064">
    <property type="protein sequence ID" value="KAH0541948.1"/>
    <property type="molecule type" value="Genomic_DNA"/>
</dbReference>
<sequence length="316" mass="32770">MRFTIPSFALLALLAHVGVQAGTLFFGKQQHQGDNLLTVQPLAPLEERFPHGVRAVDPDCHTNPARDVSLYRRGSKDVEIIIEQIIEIQNKNKKKDKKKDNKRINAYKKKNKDKNTIIIVVTVIEIKIGGGGGDGKGGKGDKGKGGKGDKGKGGKDKGGKSESAKQGKGQEGGWNAGNNTAMATDAAAGNDTAVSTDAAAGNDTAASTDAAASNDTAIATDAAAGNNGTNNLVQTMYATHTLMADNGAATNEQVQIFDYQTTAVYKAMLQATGTDSAPAPTDGANNSTNILEAGSPPPSYAQIVPDPANPAVATQQ</sequence>
<dbReference type="AlphaFoldDB" id="A0A9P8I3Z0"/>
<proteinExistence type="predicted"/>
<evidence type="ECO:0000256" key="2">
    <source>
        <dbReference type="SAM" id="SignalP"/>
    </source>
</evidence>
<feature type="compositionally biased region" description="Basic and acidic residues" evidence="1">
    <location>
        <begin position="136"/>
        <end position="165"/>
    </location>
</feature>
<reference evidence="3" key="1">
    <citation type="submission" date="2021-03" db="EMBL/GenBank/DDBJ databases">
        <title>Comparative genomics and phylogenomic investigation of the class Geoglossomycetes provide insights into ecological specialization and systematics.</title>
        <authorList>
            <person name="Melie T."/>
            <person name="Pirro S."/>
            <person name="Miller A.N."/>
            <person name="Quandt A."/>
        </authorList>
    </citation>
    <scope>NUCLEOTIDE SEQUENCE</scope>
    <source>
        <strain evidence="3">GBOQ0MN5Z8</strain>
    </source>
</reference>
<name>A0A9P8I3Z0_9PEZI</name>
<dbReference type="Proteomes" id="UP000698800">
    <property type="component" value="Unassembled WGS sequence"/>
</dbReference>
<feature type="chain" id="PRO_5040312589" evidence="2">
    <location>
        <begin position="22"/>
        <end position="316"/>
    </location>
</feature>
<gene>
    <name evidence="3" type="ORF">FGG08_003580</name>
</gene>